<accession>A0A1H1GF70</accession>
<dbReference type="Gene3D" id="1.10.10.10">
    <property type="entry name" value="Winged helix-like DNA-binding domain superfamily/Winged helix DNA-binding domain"/>
    <property type="match status" value="1"/>
</dbReference>
<dbReference type="Pfam" id="PF00196">
    <property type="entry name" value="GerE"/>
    <property type="match status" value="1"/>
</dbReference>
<keyword evidence="1" id="KW-0805">Transcription regulation</keyword>
<dbReference type="OrthoDB" id="343383at2"/>
<dbReference type="PROSITE" id="PS50043">
    <property type="entry name" value="HTH_LUXR_2"/>
    <property type="match status" value="1"/>
</dbReference>
<evidence type="ECO:0000313" key="4">
    <source>
        <dbReference type="EMBL" id="SDR11811.1"/>
    </source>
</evidence>
<reference evidence="5" key="1">
    <citation type="submission" date="2016-10" db="EMBL/GenBank/DDBJ databases">
        <authorList>
            <person name="Varghese N."/>
            <person name="Submissions S."/>
        </authorList>
    </citation>
    <scope>NUCLEOTIDE SEQUENCE [LARGE SCALE GENOMIC DNA]</scope>
    <source>
        <strain evidence="5">BS3775</strain>
    </source>
</reference>
<evidence type="ECO:0000256" key="2">
    <source>
        <dbReference type="ARBA" id="ARBA00023125"/>
    </source>
</evidence>
<dbReference type="GO" id="GO:0003677">
    <property type="term" value="F:DNA binding"/>
    <property type="evidence" value="ECO:0007669"/>
    <property type="project" value="UniProtKB-KW"/>
</dbReference>
<keyword evidence="5" id="KW-1185">Reference proteome</keyword>
<sequence length="342" mass="39069">MNEVFRDHTRVAAAIAAVVDAVGRQDFYAIVLETLGQYIDCERWLAIKYSRFSAPEFIVNTSLSHEAVDQYMSHLYRIDPLLRLVTEERVPSVVTFSLMQSEDDSNVYYDEIFKSGQILDELTLMLPVIGGGYLGFCFDREYTLFNEDEIALFTALYPIIVAAHSAHMRTEFLEGLGALFGNGKVGVLTLGSDNRILYQNPAWHALTGHAFGNETLEFILSQPELIAVHVEGLIAHWEYSRNVSASTTNVRAVFLEQKSEGYIQTDVKEFFEQFYDAYHLSPRERQLVEKTLRGYSMPVIAEKLDLSLGTVRNYKQRLYAKLDITSEREIFSLFMMHMFGQS</sequence>
<dbReference type="PANTHER" id="PTHR44688:SF16">
    <property type="entry name" value="DNA-BINDING TRANSCRIPTIONAL ACTIVATOR DEVR_DOSR"/>
    <property type="match status" value="1"/>
</dbReference>
<dbReference type="InterPro" id="IPR000792">
    <property type="entry name" value="Tscrpt_reg_LuxR_C"/>
</dbReference>
<dbReference type="EMBL" id="FNKJ01000003">
    <property type="protein sequence ID" value="SDR11811.1"/>
    <property type="molecule type" value="Genomic_DNA"/>
</dbReference>
<dbReference type="GO" id="GO:0006355">
    <property type="term" value="P:regulation of DNA-templated transcription"/>
    <property type="evidence" value="ECO:0007669"/>
    <property type="project" value="InterPro"/>
</dbReference>
<keyword evidence="2" id="KW-0238">DNA-binding</keyword>
<gene>
    <name evidence="4" type="ORF">SAMN04490195_3276</name>
</gene>
<organism evidence="4 5">
    <name type="scientific">Pseudomonas moorei</name>
    <dbReference type="NCBI Taxonomy" id="395599"/>
    <lineage>
        <taxon>Bacteria</taxon>
        <taxon>Pseudomonadati</taxon>
        <taxon>Pseudomonadota</taxon>
        <taxon>Gammaproteobacteria</taxon>
        <taxon>Pseudomonadales</taxon>
        <taxon>Pseudomonadaceae</taxon>
        <taxon>Pseudomonas</taxon>
    </lineage>
</organism>
<dbReference type="RefSeq" id="WP_090323393.1">
    <property type="nucleotide sequence ID" value="NZ_FNKJ01000003.1"/>
</dbReference>
<dbReference type="SUPFAM" id="SSF46894">
    <property type="entry name" value="C-terminal effector domain of the bipartite response regulators"/>
    <property type="match status" value="1"/>
</dbReference>
<dbReference type="CDD" id="cd06170">
    <property type="entry name" value="LuxR_C_like"/>
    <property type="match status" value="1"/>
</dbReference>
<evidence type="ECO:0000256" key="3">
    <source>
        <dbReference type="ARBA" id="ARBA00023163"/>
    </source>
</evidence>
<dbReference type="PRINTS" id="PR00038">
    <property type="entry name" value="HTHLUXR"/>
</dbReference>
<protein>
    <submittedName>
        <fullName evidence="4">Regulatory protein, luxR family</fullName>
    </submittedName>
</protein>
<dbReference type="AlphaFoldDB" id="A0A1H1GF70"/>
<proteinExistence type="predicted"/>
<evidence type="ECO:0000313" key="5">
    <source>
        <dbReference type="Proteomes" id="UP000199570"/>
    </source>
</evidence>
<name>A0A1H1GF70_9PSED</name>
<keyword evidence="3" id="KW-0804">Transcription</keyword>
<dbReference type="Proteomes" id="UP000199570">
    <property type="component" value="Unassembled WGS sequence"/>
</dbReference>
<dbReference type="InterPro" id="IPR036388">
    <property type="entry name" value="WH-like_DNA-bd_sf"/>
</dbReference>
<dbReference type="InterPro" id="IPR016032">
    <property type="entry name" value="Sig_transdc_resp-reg_C-effctor"/>
</dbReference>
<dbReference type="SMART" id="SM00421">
    <property type="entry name" value="HTH_LUXR"/>
    <property type="match status" value="1"/>
</dbReference>
<dbReference type="PANTHER" id="PTHR44688">
    <property type="entry name" value="DNA-BINDING TRANSCRIPTIONAL ACTIVATOR DEVR_DOSR"/>
    <property type="match status" value="1"/>
</dbReference>
<evidence type="ECO:0000256" key="1">
    <source>
        <dbReference type="ARBA" id="ARBA00023015"/>
    </source>
</evidence>